<dbReference type="AlphaFoldDB" id="A0AAW0LBD1"/>
<sequence length="238" mass="26675">MTAIEYRDIDVKSSELETGLSLSDESFEKDFKVVMSKPSSSIRRIRNELNSLSWQPRSLLWRRSFGRPGSVPLDVIAERKLQWPFIADVCGLFLHLPKIVNVSGNIGAKERRVQRIGPWIRRELQAILGDPGPSVIVHVASSLFIASLENNISVHSEQLNVEDESIAPLHRFLDDRTNYIRNLFSYLNNPNLEGVNFAIVASLGFLIISICYLGVNLLGIGLHSYGMTIVISYVLNPG</sequence>
<reference evidence="2 3" key="1">
    <citation type="journal article" date="2018" name="Sci. Data">
        <title>The draft genome sequence of cork oak.</title>
        <authorList>
            <person name="Ramos A.M."/>
            <person name="Usie A."/>
            <person name="Barbosa P."/>
            <person name="Barros P.M."/>
            <person name="Capote T."/>
            <person name="Chaves I."/>
            <person name="Simoes F."/>
            <person name="Abreu I."/>
            <person name="Carrasquinho I."/>
            <person name="Faro C."/>
            <person name="Guimaraes J.B."/>
            <person name="Mendonca D."/>
            <person name="Nobrega F."/>
            <person name="Rodrigues L."/>
            <person name="Saibo N.J.M."/>
            <person name="Varela M.C."/>
            <person name="Egas C."/>
            <person name="Matos J."/>
            <person name="Miguel C.M."/>
            <person name="Oliveira M.M."/>
            <person name="Ricardo C.P."/>
            <person name="Goncalves S."/>
        </authorList>
    </citation>
    <scope>NUCLEOTIDE SEQUENCE [LARGE SCALE GENOMIC DNA]</scope>
    <source>
        <strain evidence="3">cv. HL8</strain>
    </source>
</reference>
<gene>
    <name evidence="2" type="primary">ccsA_0</name>
    <name evidence="2" type="ORF">CFP56_005198</name>
</gene>
<dbReference type="Proteomes" id="UP000237347">
    <property type="component" value="Unassembled WGS sequence"/>
</dbReference>
<keyword evidence="1" id="KW-0812">Transmembrane</keyword>
<evidence type="ECO:0000256" key="1">
    <source>
        <dbReference type="SAM" id="Phobius"/>
    </source>
</evidence>
<dbReference type="EMBL" id="PKMF04000129">
    <property type="protein sequence ID" value="KAK7848251.1"/>
    <property type="molecule type" value="Genomic_DNA"/>
</dbReference>
<evidence type="ECO:0000313" key="3">
    <source>
        <dbReference type="Proteomes" id="UP000237347"/>
    </source>
</evidence>
<evidence type="ECO:0000313" key="2">
    <source>
        <dbReference type="EMBL" id="KAK7848251.1"/>
    </source>
</evidence>
<feature type="transmembrane region" description="Helical" evidence="1">
    <location>
        <begin position="197"/>
        <end position="218"/>
    </location>
</feature>
<keyword evidence="3" id="KW-1185">Reference proteome</keyword>
<organism evidence="2 3">
    <name type="scientific">Quercus suber</name>
    <name type="common">Cork oak</name>
    <dbReference type="NCBI Taxonomy" id="58331"/>
    <lineage>
        <taxon>Eukaryota</taxon>
        <taxon>Viridiplantae</taxon>
        <taxon>Streptophyta</taxon>
        <taxon>Embryophyta</taxon>
        <taxon>Tracheophyta</taxon>
        <taxon>Spermatophyta</taxon>
        <taxon>Magnoliopsida</taxon>
        <taxon>eudicotyledons</taxon>
        <taxon>Gunneridae</taxon>
        <taxon>Pentapetalae</taxon>
        <taxon>rosids</taxon>
        <taxon>fabids</taxon>
        <taxon>Fagales</taxon>
        <taxon>Fagaceae</taxon>
        <taxon>Quercus</taxon>
    </lineage>
</organism>
<proteinExistence type="predicted"/>
<keyword evidence="1" id="KW-0472">Membrane</keyword>
<accession>A0AAW0LBD1</accession>
<keyword evidence="1" id="KW-1133">Transmembrane helix</keyword>
<name>A0AAW0LBD1_QUESU</name>
<comment type="caution">
    <text evidence="2">The sequence shown here is derived from an EMBL/GenBank/DDBJ whole genome shotgun (WGS) entry which is preliminary data.</text>
</comment>
<protein>
    <submittedName>
        <fullName evidence="2">Cytochrome c biogenesis protein ccsa</fullName>
    </submittedName>
</protein>